<dbReference type="CDD" id="cd00190">
    <property type="entry name" value="Tryp_SPc"/>
    <property type="match status" value="1"/>
</dbReference>
<evidence type="ECO:0000256" key="1">
    <source>
        <dbReference type="ARBA" id="ARBA00022659"/>
    </source>
</evidence>
<dbReference type="InterPro" id="IPR035976">
    <property type="entry name" value="Sushi/SCR/CCP_sf"/>
</dbReference>
<gene>
    <name evidence="10" type="primary">SELP_4</name>
    <name evidence="10" type="ORF">AVEN_21720_1</name>
</gene>
<protein>
    <submittedName>
        <fullName evidence="10">p-selectin</fullName>
    </submittedName>
</protein>
<evidence type="ECO:0000256" key="6">
    <source>
        <dbReference type="PROSITE-ProRule" id="PRU00302"/>
    </source>
</evidence>
<evidence type="ECO:0000313" key="10">
    <source>
        <dbReference type="EMBL" id="GBM82975.1"/>
    </source>
</evidence>
<organism evidence="10 11">
    <name type="scientific">Araneus ventricosus</name>
    <name type="common">Orbweaver spider</name>
    <name type="synonym">Epeira ventricosa</name>
    <dbReference type="NCBI Taxonomy" id="182803"/>
    <lineage>
        <taxon>Eukaryota</taxon>
        <taxon>Metazoa</taxon>
        <taxon>Ecdysozoa</taxon>
        <taxon>Arthropoda</taxon>
        <taxon>Chelicerata</taxon>
        <taxon>Arachnida</taxon>
        <taxon>Araneae</taxon>
        <taxon>Araneomorphae</taxon>
        <taxon>Entelegynae</taxon>
        <taxon>Araneoidea</taxon>
        <taxon>Araneidae</taxon>
        <taxon>Araneus</taxon>
    </lineage>
</organism>
<feature type="domain" description="Sushi" evidence="9">
    <location>
        <begin position="593"/>
        <end position="655"/>
    </location>
</feature>
<feature type="domain" description="Sushi" evidence="9">
    <location>
        <begin position="517"/>
        <end position="578"/>
    </location>
</feature>
<feature type="disulfide bond" evidence="6">
    <location>
        <begin position="326"/>
        <end position="353"/>
    </location>
</feature>
<dbReference type="SUPFAM" id="SSF57535">
    <property type="entry name" value="Complement control module/SCR domain"/>
    <property type="match status" value="6"/>
</dbReference>
<feature type="domain" description="Sushi" evidence="9">
    <location>
        <begin position="367"/>
        <end position="433"/>
    </location>
</feature>
<keyword evidence="4 6" id="KW-1015">Disulfide bond</keyword>
<comment type="caution">
    <text evidence="6">Lacks conserved residue(s) required for the propagation of feature annotation.</text>
</comment>
<dbReference type="GO" id="GO:0006508">
    <property type="term" value="P:proteolysis"/>
    <property type="evidence" value="ECO:0007669"/>
    <property type="project" value="InterPro"/>
</dbReference>
<feature type="domain" description="Sushi" evidence="9">
    <location>
        <begin position="293"/>
        <end position="355"/>
    </location>
</feature>
<proteinExistence type="predicted"/>
<dbReference type="PROSITE" id="PS00134">
    <property type="entry name" value="TRYPSIN_HIS"/>
    <property type="match status" value="1"/>
</dbReference>
<dbReference type="Gene3D" id="2.10.70.10">
    <property type="entry name" value="Complement Module, domain 1"/>
    <property type="match status" value="7"/>
</dbReference>
<dbReference type="GO" id="GO:0004252">
    <property type="term" value="F:serine-type endopeptidase activity"/>
    <property type="evidence" value="ECO:0007669"/>
    <property type="project" value="InterPro"/>
</dbReference>
<feature type="domain" description="Sushi" evidence="9">
    <location>
        <begin position="446"/>
        <end position="508"/>
    </location>
</feature>
<dbReference type="InterPro" id="IPR043504">
    <property type="entry name" value="Peptidase_S1_PA_chymotrypsin"/>
</dbReference>
<dbReference type="PROSITE" id="PS50923">
    <property type="entry name" value="SUSHI"/>
    <property type="match status" value="6"/>
</dbReference>
<dbReference type="PROSITE" id="PS50240">
    <property type="entry name" value="TRYPSIN_DOM"/>
    <property type="match status" value="1"/>
</dbReference>
<evidence type="ECO:0000313" key="11">
    <source>
        <dbReference type="Proteomes" id="UP000499080"/>
    </source>
</evidence>
<dbReference type="EMBL" id="BGPR01003047">
    <property type="protein sequence ID" value="GBM82975.1"/>
    <property type="molecule type" value="Genomic_DNA"/>
</dbReference>
<dbReference type="InterPro" id="IPR001254">
    <property type="entry name" value="Trypsin_dom"/>
</dbReference>
<dbReference type="SMART" id="SM00020">
    <property type="entry name" value="Tryp_SPc"/>
    <property type="match status" value="1"/>
</dbReference>
<dbReference type="FunFam" id="2.40.10.10:FF:000068">
    <property type="entry name" value="transmembrane protease serine 2"/>
    <property type="match status" value="1"/>
</dbReference>
<dbReference type="Pfam" id="PF00089">
    <property type="entry name" value="Trypsin"/>
    <property type="match status" value="1"/>
</dbReference>
<dbReference type="Gene3D" id="2.40.10.10">
    <property type="entry name" value="Trypsin-like serine proteases"/>
    <property type="match status" value="2"/>
</dbReference>
<feature type="domain" description="Sushi" evidence="9">
    <location>
        <begin position="215"/>
        <end position="282"/>
    </location>
</feature>
<dbReference type="InterPro" id="IPR000436">
    <property type="entry name" value="Sushi_SCR_CCP_dom"/>
</dbReference>
<evidence type="ECO:0000256" key="3">
    <source>
        <dbReference type="ARBA" id="ARBA00022737"/>
    </source>
</evidence>
<name>A0A4Y2IZ55_ARAVE</name>
<reference evidence="10 11" key="1">
    <citation type="journal article" date="2019" name="Sci. Rep.">
        <title>Orb-weaving spider Araneus ventricosus genome elucidates the spidroin gene catalogue.</title>
        <authorList>
            <person name="Kono N."/>
            <person name="Nakamura H."/>
            <person name="Ohtoshi R."/>
            <person name="Moran D.A.P."/>
            <person name="Shinohara A."/>
            <person name="Yoshida Y."/>
            <person name="Fujiwara M."/>
            <person name="Mori M."/>
            <person name="Tomita M."/>
            <person name="Arakawa K."/>
        </authorList>
    </citation>
    <scope>NUCLEOTIDE SEQUENCE [LARGE SCALE GENOMIC DNA]</scope>
</reference>
<keyword evidence="1 6" id="KW-0768">Sushi</keyword>
<dbReference type="InterPro" id="IPR018114">
    <property type="entry name" value="TRYPSIN_HIS"/>
</dbReference>
<feature type="disulfide bond" evidence="6">
    <location>
        <begin position="549"/>
        <end position="576"/>
    </location>
</feature>
<comment type="caution">
    <text evidence="10">The sequence shown here is derived from an EMBL/GenBank/DDBJ whole genome shotgun (WGS) entry which is preliminary data.</text>
</comment>
<evidence type="ECO:0000256" key="7">
    <source>
        <dbReference type="SAM" id="SignalP"/>
    </source>
</evidence>
<evidence type="ECO:0000256" key="2">
    <source>
        <dbReference type="ARBA" id="ARBA00022729"/>
    </source>
</evidence>
<dbReference type="CDD" id="cd00033">
    <property type="entry name" value="CCP"/>
    <property type="match status" value="5"/>
</dbReference>
<evidence type="ECO:0000259" key="8">
    <source>
        <dbReference type="PROSITE" id="PS50240"/>
    </source>
</evidence>
<dbReference type="GO" id="GO:0030246">
    <property type="term" value="F:carbohydrate binding"/>
    <property type="evidence" value="ECO:0007669"/>
    <property type="project" value="UniProtKB-KW"/>
</dbReference>
<feature type="disulfide bond" evidence="6">
    <location>
        <begin position="626"/>
        <end position="653"/>
    </location>
</feature>
<dbReference type="PANTHER" id="PTHR46393">
    <property type="entry name" value="SUSHI DOMAIN-CONTAINING PROTEIN"/>
    <property type="match status" value="1"/>
</dbReference>
<keyword evidence="11" id="KW-1185">Reference proteome</keyword>
<feature type="disulfide bond" evidence="6">
    <location>
        <begin position="479"/>
        <end position="506"/>
    </location>
</feature>
<evidence type="ECO:0000256" key="5">
    <source>
        <dbReference type="ARBA" id="ARBA00023180"/>
    </source>
</evidence>
<dbReference type="AlphaFoldDB" id="A0A4Y2IZ55"/>
<keyword evidence="5" id="KW-0325">Glycoprotein</keyword>
<keyword evidence="3" id="KW-0677">Repeat</keyword>
<evidence type="ECO:0000259" key="9">
    <source>
        <dbReference type="PROSITE" id="PS50923"/>
    </source>
</evidence>
<accession>A0A4Y2IZ55</accession>
<evidence type="ECO:0000256" key="4">
    <source>
        <dbReference type="ARBA" id="ARBA00023157"/>
    </source>
</evidence>
<feature type="domain" description="Peptidase S1" evidence="8">
    <location>
        <begin position="669"/>
        <end position="925"/>
    </location>
</feature>
<dbReference type="InterPro" id="IPR009003">
    <property type="entry name" value="Peptidase_S1_PA"/>
</dbReference>
<keyword evidence="10" id="KW-0430">Lectin</keyword>
<dbReference type="SMART" id="SM00032">
    <property type="entry name" value="CCP"/>
    <property type="match status" value="7"/>
</dbReference>
<dbReference type="SUPFAM" id="SSF50494">
    <property type="entry name" value="Trypsin-like serine proteases"/>
    <property type="match status" value="1"/>
</dbReference>
<feature type="signal peptide" evidence="7">
    <location>
        <begin position="1"/>
        <end position="22"/>
    </location>
</feature>
<keyword evidence="2 7" id="KW-0732">Signal</keyword>
<feature type="chain" id="PRO_5021453264" evidence="7">
    <location>
        <begin position="23"/>
        <end position="937"/>
    </location>
</feature>
<dbReference type="PANTHER" id="PTHR46393:SF7">
    <property type="entry name" value="COMPLEMENT C2"/>
    <property type="match status" value="1"/>
</dbReference>
<dbReference type="Proteomes" id="UP000499080">
    <property type="component" value="Unassembled WGS sequence"/>
</dbReference>
<dbReference type="OrthoDB" id="6427340at2759"/>
<dbReference type="Pfam" id="PF00084">
    <property type="entry name" value="Sushi"/>
    <property type="match status" value="5"/>
</dbReference>
<sequence length="937" mass="104430">MMLTVLRLGLFLVTVLVVEVYSSCLFPKTCPCGASDKNYTRCYDTEIEQYSCERWANCQTCDNSELCVTCPPGRSGPTCKDGSCPFLKRPKNGLIQCSYDSTGFRSCTARCFPGYRFENHKMAEEITLNCKQNAWTPRQDIPDCKPTGRDCNLRGTGSHSYNCTIGMQGSYCDINCNGKLQGRYYCYPGRGWNSTLPSCVSPREQYLLQMKKEKVICPDPGTPKDGGRIDLKGNYIPSQHIFREGDAVLYFCKGRDTAFERITYLTCKPDATWAGIRPRCAPSQKEVKVQTESSCKHPGVVENGIIEDFESDTEQFPVGTELRFLCREGYQIQGPEAIYCLLNLSWSEAPPVCTSPTTTASPPTSQPSCKHPGTVENGFIVDDVPEIQSFPLGSKLRFQCNEGHELVGANAIYCLHSFNQRGYWSDVPPFCRYVATTTTSRTIAEIYCKHPGVVENGITENYPPETDRFPVGTALKFQCREGYESVGPTNLYCMRNGEWSQGPPNCRFIQKTPVPVVSCVHPGMVENGRFEGDLSKSSFPVGTALKIHCNAGTQIEGPMTIFCKHTGQWSQAPPTCKSISQQIIEEGKKAPQLPCKHPGTIENGVNEYSASKVQVYLAGSEIKFKCREGYTIEGSDTLRCRDTGEWTSAPPTCRSTKKIPDCGRVFQDVYKQTGKYTRSDWPWTVGISTVGEDDVEKMFCAGALLNSKTVLTAAHCATSSRNINLHFGHRLQSATGAPVPEQVRTIQISQVIIHPEYDDKTHANDIALMKFEPHVYYNKRTQTVCLPTPTLHSSGENLFPGTKAIVTGYGLHFAANHSSAVKFMMLEFPVQNERQCEEVCRSQGLVSCNPSTICAGYPKDANECVYGGSPLVVFHPEKNRFTLEGLVTRAESTRNRWNGRCKRPESYTTFTNVTHFMPFIMKHLNSKKESSDLLILY</sequence>